<dbReference type="Proteomes" id="UP001190700">
    <property type="component" value="Unassembled WGS sequence"/>
</dbReference>
<accession>A0AAE0H3J1</accession>
<feature type="region of interest" description="Disordered" evidence="1">
    <location>
        <begin position="51"/>
        <end position="108"/>
    </location>
</feature>
<keyword evidence="3" id="KW-1185">Reference proteome</keyword>
<feature type="compositionally biased region" description="Low complexity" evidence="1">
    <location>
        <begin position="61"/>
        <end position="77"/>
    </location>
</feature>
<evidence type="ECO:0000256" key="1">
    <source>
        <dbReference type="SAM" id="MobiDB-lite"/>
    </source>
</evidence>
<reference evidence="2 3" key="1">
    <citation type="journal article" date="2015" name="Genome Biol. Evol.">
        <title>Comparative Genomics of a Bacterivorous Green Alga Reveals Evolutionary Causalities and Consequences of Phago-Mixotrophic Mode of Nutrition.</title>
        <authorList>
            <person name="Burns J.A."/>
            <person name="Paasch A."/>
            <person name="Narechania A."/>
            <person name="Kim E."/>
        </authorList>
    </citation>
    <scope>NUCLEOTIDE SEQUENCE [LARGE SCALE GENOMIC DNA]</scope>
    <source>
        <strain evidence="2 3">PLY_AMNH</strain>
    </source>
</reference>
<evidence type="ECO:0000313" key="3">
    <source>
        <dbReference type="Proteomes" id="UP001190700"/>
    </source>
</evidence>
<protein>
    <submittedName>
        <fullName evidence="2">Uncharacterized protein</fullName>
    </submittedName>
</protein>
<dbReference type="EMBL" id="LGRX02000194">
    <property type="protein sequence ID" value="KAK3289229.1"/>
    <property type="molecule type" value="Genomic_DNA"/>
</dbReference>
<proteinExistence type="predicted"/>
<evidence type="ECO:0000313" key="2">
    <source>
        <dbReference type="EMBL" id="KAK3289229.1"/>
    </source>
</evidence>
<gene>
    <name evidence="2" type="ORF">CYMTET_3320</name>
</gene>
<organism evidence="2 3">
    <name type="scientific">Cymbomonas tetramitiformis</name>
    <dbReference type="NCBI Taxonomy" id="36881"/>
    <lineage>
        <taxon>Eukaryota</taxon>
        <taxon>Viridiplantae</taxon>
        <taxon>Chlorophyta</taxon>
        <taxon>Pyramimonadophyceae</taxon>
        <taxon>Pyramimonadales</taxon>
        <taxon>Pyramimonadaceae</taxon>
        <taxon>Cymbomonas</taxon>
    </lineage>
</organism>
<comment type="caution">
    <text evidence="2">The sequence shown here is derived from an EMBL/GenBank/DDBJ whole genome shotgun (WGS) entry which is preliminary data.</text>
</comment>
<sequence length="138" mass="13832">MAASWGGRRGNLVARYSDYASTGLACGSRGAHCLVARSPWQPRGAVAVAASERGRRGRDGLGAAAAEGASRRGATRALPKASAFKQRLPGLAGVDPHQASRTGTIDGPTGGMSLDAAMALPADVVIAEYGEAGGDVGD</sequence>
<name>A0AAE0H3J1_9CHLO</name>
<dbReference type="AlphaFoldDB" id="A0AAE0H3J1"/>